<dbReference type="AlphaFoldDB" id="A0A2P6FCU4"/>
<accession>A0A2P6FCU4</accession>
<keyword evidence="1" id="KW-0812">Transmembrane</keyword>
<keyword evidence="1" id="KW-1133">Transmembrane helix</keyword>
<evidence type="ECO:0000313" key="3">
    <source>
        <dbReference type="Proteomes" id="UP000031565"/>
    </source>
</evidence>
<gene>
    <name evidence="2" type="ORF">SMSRO_SF010870</name>
</gene>
<proteinExistence type="predicted"/>
<dbReference type="RefSeq" id="WP_040093372.1">
    <property type="nucleotide sequence ID" value="NZ_CM020866.1"/>
</dbReference>
<evidence type="ECO:0000313" key="2">
    <source>
        <dbReference type="EMBL" id="PQM31270.1"/>
    </source>
</evidence>
<dbReference type="EMBL" id="JTLV02000001">
    <property type="protein sequence ID" value="PQM31270.1"/>
    <property type="molecule type" value="Genomic_DNA"/>
</dbReference>
<dbReference type="Proteomes" id="UP000031565">
    <property type="component" value="Unassembled WGS sequence"/>
</dbReference>
<keyword evidence="3" id="KW-1185">Reference proteome</keyword>
<dbReference type="STRING" id="2138.SMSRO_v1c10400"/>
<comment type="caution">
    <text evidence="2">The sequence shown here is derived from an EMBL/GenBank/DDBJ whole genome shotgun (WGS) entry which is preliminary data.</text>
</comment>
<organism evidence="2 3">
    <name type="scientific">Spiroplasma poulsonii</name>
    <dbReference type="NCBI Taxonomy" id="2138"/>
    <lineage>
        <taxon>Bacteria</taxon>
        <taxon>Bacillati</taxon>
        <taxon>Mycoplasmatota</taxon>
        <taxon>Mollicutes</taxon>
        <taxon>Entomoplasmatales</taxon>
        <taxon>Spiroplasmataceae</taxon>
        <taxon>Spiroplasma</taxon>
    </lineage>
</organism>
<evidence type="ECO:0000256" key="1">
    <source>
        <dbReference type="SAM" id="Phobius"/>
    </source>
</evidence>
<name>A0A2P6FCU4_9MOLU</name>
<protein>
    <submittedName>
        <fullName evidence="2">Uncharacterized protein</fullName>
    </submittedName>
</protein>
<sequence length="78" mass="8891">MIHLYLDSVIGDAILKAIYTAVWGMFIQGPLQLISQFNQILVWLASGVIFALIFGNKKLDVTDTLDFLHYLLKNCKYL</sequence>
<feature type="transmembrane region" description="Helical" evidence="1">
    <location>
        <begin position="33"/>
        <end position="54"/>
    </location>
</feature>
<reference evidence="2 3" key="1">
    <citation type="journal article" date="2015" name="MBio">
        <title>Genome sequence of the Drosophila melanogaster male-killing Spiroplasma strain MSRO endosymbiont.</title>
        <authorList>
            <person name="Paredes J.C."/>
            <person name="Herren J.K."/>
            <person name="Schupfer F."/>
            <person name="Marin R."/>
            <person name="Claverol S."/>
            <person name="Kuo C.H."/>
            <person name="Lemaitre B."/>
            <person name="Beven L."/>
        </authorList>
    </citation>
    <scope>NUCLEOTIDE SEQUENCE [LARGE SCALE GENOMIC DNA]</scope>
    <source>
        <strain evidence="2 3">MSRO</strain>
    </source>
</reference>
<keyword evidence="1" id="KW-0472">Membrane</keyword>